<organism evidence="1 2">
    <name type="scientific">Exilibacterium tricleocarpae</name>
    <dbReference type="NCBI Taxonomy" id="2591008"/>
    <lineage>
        <taxon>Bacteria</taxon>
        <taxon>Pseudomonadati</taxon>
        <taxon>Pseudomonadota</taxon>
        <taxon>Gammaproteobacteria</taxon>
        <taxon>Cellvibrionales</taxon>
        <taxon>Cellvibrionaceae</taxon>
        <taxon>Exilibacterium</taxon>
    </lineage>
</organism>
<comment type="caution">
    <text evidence="1">The sequence shown here is derived from an EMBL/GenBank/DDBJ whole genome shotgun (WGS) entry which is preliminary data.</text>
</comment>
<keyword evidence="2" id="KW-1185">Reference proteome</keyword>
<evidence type="ECO:0000313" key="2">
    <source>
        <dbReference type="Proteomes" id="UP000319732"/>
    </source>
</evidence>
<dbReference type="OrthoDB" id="5818611at2"/>
<proteinExistence type="predicted"/>
<protein>
    <submittedName>
        <fullName evidence="1">DUF3081 domain-containing protein</fullName>
    </submittedName>
</protein>
<dbReference type="InterPro" id="IPR021432">
    <property type="entry name" value="DUF3081"/>
</dbReference>
<evidence type="ECO:0000313" key="1">
    <source>
        <dbReference type="EMBL" id="TQV78925.1"/>
    </source>
</evidence>
<name>A0A545TNX7_9GAMM</name>
<dbReference type="EMBL" id="VHSG01000012">
    <property type="protein sequence ID" value="TQV78925.1"/>
    <property type="molecule type" value="Genomic_DNA"/>
</dbReference>
<dbReference type="Pfam" id="PF11280">
    <property type="entry name" value="DUF3081"/>
    <property type="match status" value="1"/>
</dbReference>
<gene>
    <name evidence="1" type="ORF">FKG94_12995</name>
</gene>
<dbReference type="RefSeq" id="WP_142904760.1">
    <property type="nucleotide sequence ID" value="NZ_ML660093.1"/>
</dbReference>
<dbReference type="AlphaFoldDB" id="A0A545TNX7"/>
<accession>A0A545TNX7</accession>
<reference evidence="1 2" key="1">
    <citation type="submission" date="2019-06" db="EMBL/GenBank/DDBJ databases">
        <title>Whole genome sequence for Cellvibrionaceae sp. R142.</title>
        <authorList>
            <person name="Wang G."/>
        </authorList>
    </citation>
    <scope>NUCLEOTIDE SEQUENCE [LARGE SCALE GENOMIC DNA]</scope>
    <source>
        <strain evidence="1 2">R142</strain>
    </source>
</reference>
<dbReference type="Proteomes" id="UP000319732">
    <property type="component" value="Unassembled WGS sequence"/>
</dbReference>
<sequence>MEEKINVKQALRVYQTITSKGIRQDDKFVLDGLSASSDFDGYTVCISNGTVSLTILFHNKFILDCPNAKAGNAFLKQLSRIDEG</sequence>